<evidence type="ECO:0000313" key="12">
    <source>
        <dbReference type="EMBL" id="KAH7293779.1"/>
    </source>
</evidence>
<dbReference type="InterPro" id="IPR020846">
    <property type="entry name" value="MFS_dom"/>
</dbReference>
<evidence type="ECO:0000256" key="8">
    <source>
        <dbReference type="ARBA" id="ARBA00023136"/>
    </source>
</evidence>
<dbReference type="InterPro" id="IPR044778">
    <property type="entry name" value="MFS_STP/MST-like_plant"/>
</dbReference>
<keyword evidence="5 10" id="KW-0812">Transmembrane</keyword>
<evidence type="ECO:0000256" key="4">
    <source>
        <dbReference type="ARBA" id="ARBA00022597"/>
    </source>
</evidence>
<keyword evidence="7 10" id="KW-1133">Transmembrane helix</keyword>
<proteinExistence type="inferred from homology"/>
<keyword evidence="6" id="KW-0769">Symport</keyword>
<dbReference type="InterPro" id="IPR036259">
    <property type="entry name" value="MFS_trans_sf"/>
</dbReference>
<dbReference type="PRINTS" id="PR00171">
    <property type="entry name" value="SUGRTRNSPORT"/>
</dbReference>
<evidence type="ECO:0000256" key="3">
    <source>
        <dbReference type="ARBA" id="ARBA00022448"/>
    </source>
</evidence>
<evidence type="ECO:0000256" key="7">
    <source>
        <dbReference type="ARBA" id="ARBA00022989"/>
    </source>
</evidence>
<keyword evidence="4" id="KW-0762">Sugar transport</keyword>
<dbReference type="Pfam" id="PF00083">
    <property type="entry name" value="Sugar_tr"/>
    <property type="match status" value="1"/>
</dbReference>
<dbReference type="FunFam" id="1.20.1250.20:FF:000002">
    <property type="entry name" value="Sugar transport protein 13"/>
    <property type="match status" value="1"/>
</dbReference>
<feature type="transmembrane region" description="Helical" evidence="10">
    <location>
        <begin position="83"/>
        <end position="102"/>
    </location>
</feature>
<dbReference type="GO" id="GO:0015145">
    <property type="term" value="F:monosaccharide transmembrane transporter activity"/>
    <property type="evidence" value="ECO:0007669"/>
    <property type="project" value="InterPro"/>
</dbReference>
<comment type="subcellular location">
    <subcellularLocation>
        <location evidence="1">Membrane</location>
        <topology evidence="1">Multi-pass membrane protein</topology>
    </subcellularLocation>
</comment>
<evidence type="ECO:0000256" key="10">
    <source>
        <dbReference type="SAM" id="Phobius"/>
    </source>
</evidence>
<keyword evidence="8 10" id="KW-0472">Membrane</keyword>
<feature type="transmembrane region" description="Helical" evidence="10">
    <location>
        <begin position="114"/>
        <end position="133"/>
    </location>
</feature>
<evidence type="ECO:0000256" key="1">
    <source>
        <dbReference type="ARBA" id="ARBA00004141"/>
    </source>
</evidence>
<dbReference type="AlphaFoldDB" id="A0A8T2RBI9"/>
<dbReference type="PANTHER" id="PTHR23500">
    <property type="entry name" value="SOLUTE CARRIER FAMILY 2, FACILITATED GLUCOSE TRANSPORTER"/>
    <property type="match status" value="1"/>
</dbReference>
<feature type="transmembrane region" description="Helical" evidence="10">
    <location>
        <begin position="356"/>
        <end position="377"/>
    </location>
</feature>
<dbReference type="SUPFAM" id="SSF103473">
    <property type="entry name" value="MFS general substrate transporter"/>
    <property type="match status" value="1"/>
</dbReference>
<dbReference type="InterPro" id="IPR045262">
    <property type="entry name" value="STP/PLT_plant"/>
</dbReference>
<evidence type="ECO:0000256" key="9">
    <source>
        <dbReference type="RuleBase" id="RU003346"/>
    </source>
</evidence>
<evidence type="ECO:0000313" key="13">
    <source>
        <dbReference type="Proteomes" id="UP000825935"/>
    </source>
</evidence>
<feature type="transmembrane region" description="Helical" evidence="10">
    <location>
        <begin position="389"/>
        <end position="407"/>
    </location>
</feature>
<dbReference type="GO" id="GO:0016020">
    <property type="term" value="C:membrane"/>
    <property type="evidence" value="ECO:0007669"/>
    <property type="project" value="UniProtKB-SubCell"/>
</dbReference>
<feature type="transmembrane region" description="Helical" evidence="10">
    <location>
        <begin position="172"/>
        <end position="192"/>
    </location>
</feature>
<dbReference type="EMBL" id="CM035433">
    <property type="protein sequence ID" value="KAH7293779.1"/>
    <property type="molecule type" value="Genomic_DNA"/>
</dbReference>
<dbReference type="Gene3D" id="1.20.1250.20">
    <property type="entry name" value="MFS general substrate transporter like domains"/>
    <property type="match status" value="1"/>
</dbReference>
<name>A0A8T2RBI9_CERRI</name>
<feature type="transmembrane region" description="Helical" evidence="10">
    <location>
        <begin position="22"/>
        <end position="43"/>
    </location>
</feature>
<dbReference type="InterPro" id="IPR003663">
    <property type="entry name" value="Sugar/inositol_transpt"/>
</dbReference>
<dbReference type="PROSITE" id="PS50850">
    <property type="entry name" value="MFS"/>
    <property type="match status" value="1"/>
</dbReference>
<sequence length="515" mass="57077">MTNDIGDTRAAITRSNNQEDKLTWYIIWTTMAVSTGGFLYGYSLVSAGGVSIMNDFLKKFFPVIFSHKLAGSHDNYCKYDNQFFQLFSSLLCLAALCSAFLASSVTRRFGHTATMVGAGLFYVIGSVLGAAATDISMVYLSRVFMGCGIGFSNQAIPLYLSEIAPPKKRGTVLLLFSVELACGLFIANLTNYLSNMRHPWGWRIPFGVCVVPAIVLTITGMLLLESPYSLIAKGEHSRARIVLQKLRGRKDVEDELRDLIKRRSMVEQSPTFKNTGQFRSLIARHHRPQLVIGMAMPFFQQMTGFDAILFYGPSIFSAAGFKDNAALYSTLITGTCALLATIAAASIVDRVGRRPILLYCSVVMLIAMVVVAIILGVGLRGAARLPQRLGILDVVVLCTIVLAYKASWGPLAWLVPSEIFPQEIRSVGQSIVVSLNMLMKFVFAQSLLSMLCAMKYGIFLFFGAWLAVMGLFTLFLIPETKGVPIDCMKELWENHWYWKQYMQTTIPPVQKEIPL</sequence>
<keyword evidence="3 9" id="KW-0813">Transport</keyword>
<comment type="caution">
    <text evidence="12">The sequence shown here is derived from an EMBL/GenBank/DDBJ whole genome shotgun (WGS) entry which is preliminary data.</text>
</comment>
<dbReference type="OrthoDB" id="4142200at2759"/>
<feature type="transmembrane region" description="Helical" evidence="10">
    <location>
        <begin position="427"/>
        <end position="444"/>
    </location>
</feature>
<reference evidence="12" key="1">
    <citation type="submission" date="2021-08" db="EMBL/GenBank/DDBJ databases">
        <title>WGS assembly of Ceratopteris richardii.</title>
        <authorList>
            <person name="Marchant D.B."/>
            <person name="Chen G."/>
            <person name="Jenkins J."/>
            <person name="Shu S."/>
            <person name="Leebens-Mack J."/>
            <person name="Grimwood J."/>
            <person name="Schmutz J."/>
            <person name="Soltis P."/>
            <person name="Soltis D."/>
            <person name="Chen Z.-H."/>
        </authorList>
    </citation>
    <scope>NUCLEOTIDE SEQUENCE</scope>
    <source>
        <strain evidence="12">Whitten #5841</strain>
        <tissue evidence="12">Leaf</tissue>
    </source>
</reference>
<evidence type="ECO:0000256" key="2">
    <source>
        <dbReference type="ARBA" id="ARBA00010992"/>
    </source>
</evidence>
<feature type="domain" description="Major facilitator superfamily (MFS) profile" evidence="11">
    <location>
        <begin position="29"/>
        <end position="481"/>
    </location>
</feature>
<feature type="transmembrane region" description="Helical" evidence="10">
    <location>
        <begin position="456"/>
        <end position="477"/>
    </location>
</feature>
<keyword evidence="13" id="KW-1185">Reference proteome</keyword>
<accession>A0A8T2RBI9</accession>
<evidence type="ECO:0000259" key="11">
    <source>
        <dbReference type="PROSITE" id="PS50850"/>
    </source>
</evidence>
<dbReference type="InterPro" id="IPR005828">
    <property type="entry name" value="MFS_sugar_transport-like"/>
</dbReference>
<evidence type="ECO:0000256" key="5">
    <source>
        <dbReference type="ARBA" id="ARBA00022692"/>
    </source>
</evidence>
<comment type="similarity">
    <text evidence="2 9">Belongs to the major facilitator superfamily. Sugar transporter (TC 2.A.1.1) family.</text>
</comment>
<feature type="transmembrane region" description="Helical" evidence="10">
    <location>
        <begin position="325"/>
        <end position="344"/>
    </location>
</feature>
<dbReference type="PANTHER" id="PTHR23500:SF357">
    <property type="entry name" value="IP12678P"/>
    <property type="match status" value="1"/>
</dbReference>
<evidence type="ECO:0000256" key="6">
    <source>
        <dbReference type="ARBA" id="ARBA00022847"/>
    </source>
</evidence>
<organism evidence="12 13">
    <name type="scientific">Ceratopteris richardii</name>
    <name type="common">Triangle waterfern</name>
    <dbReference type="NCBI Taxonomy" id="49495"/>
    <lineage>
        <taxon>Eukaryota</taxon>
        <taxon>Viridiplantae</taxon>
        <taxon>Streptophyta</taxon>
        <taxon>Embryophyta</taxon>
        <taxon>Tracheophyta</taxon>
        <taxon>Polypodiopsida</taxon>
        <taxon>Polypodiidae</taxon>
        <taxon>Polypodiales</taxon>
        <taxon>Pteridineae</taxon>
        <taxon>Pteridaceae</taxon>
        <taxon>Parkerioideae</taxon>
        <taxon>Ceratopteris</taxon>
    </lineage>
</organism>
<feature type="transmembrane region" description="Helical" evidence="10">
    <location>
        <begin position="204"/>
        <end position="224"/>
    </location>
</feature>
<protein>
    <recommendedName>
        <fullName evidence="11">Major facilitator superfamily (MFS) profile domain-containing protein</fullName>
    </recommendedName>
</protein>
<dbReference type="CDD" id="cd17361">
    <property type="entry name" value="MFS_STP"/>
    <property type="match status" value="1"/>
</dbReference>
<gene>
    <name evidence="12" type="ORF">KP509_28G042000</name>
</gene>
<dbReference type="Proteomes" id="UP000825935">
    <property type="component" value="Chromosome 28"/>
</dbReference>
<dbReference type="NCBIfam" id="TIGR00879">
    <property type="entry name" value="SP"/>
    <property type="match status" value="1"/>
</dbReference>
<dbReference type="GO" id="GO:0015293">
    <property type="term" value="F:symporter activity"/>
    <property type="evidence" value="ECO:0007669"/>
    <property type="project" value="UniProtKB-KW"/>
</dbReference>